<proteinExistence type="predicted"/>
<dbReference type="EMBL" id="JX102649">
    <property type="protein sequence ID" value="AFM38987.1"/>
    <property type="molecule type" value="Genomic_DNA"/>
</dbReference>
<name>I6R481_PSESX</name>
<dbReference type="InterPro" id="IPR006674">
    <property type="entry name" value="HD_domain"/>
</dbReference>
<sequence>MSCKRLSVCMHGNPVDVPLAMQTLRTAMDGCGQVRLSDGTNVLEHALWAAHQAVMASCDNTLIVAALFHDIGHYLCAGDPELAEYYKDREHAALGARWLSRWFGRAVCAPIELHIEAKRYLATIDTDYRRQLGAGSLQSLEHQGGLMSAEEVRAFRQVEHFESALLVRQFDDTPFKGETLPPYSWYERIVASVMGSL</sequence>
<reference evidence="2" key="1">
    <citation type="journal article" date="2012" name="Antimicrob. Agents Chemother.">
        <title>Different biosynthetic pathways to fosfomycin in Pseudomonas syringae and Streptomyces species.</title>
        <authorList>
            <person name="Kim S.Y."/>
            <person name="Ju K.S."/>
            <person name="Metcalf W.W."/>
            <person name="Evans B.S."/>
            <person name="Kuzuyama T."/>
            <person name="van der Donk W.A."/>
        </authorList>
    </citation>
    <scope>NUCLEOTIDE SEQUENCE</scope>
    <source>
        <strain evidence="2">PB-5123</strain>
    </source>
</reference>
<organism evidence="2">
    <name type="scientific">Pseudomonas syringae</name>
    <dbReference type="NCBI Taxonomy" id="317"/>
    <lineage>
        <taxon>Bacteria</taxon>
        <taxon>Pseudomonadati</taxon>
        <taxon>Pseudomonadota</taxon>
        <taxon>Gammaproteobacteria</taxon>
        <taxon>Pseudomonadales</taxon>
        <taxon>Pseudomonadaceae</taxon>
        <taxon>Pseudomonas</taxon>
    </lineage>
</organism>
<dbReference type="Pfam" id="PF01966">
    <property type="entry name" value="HD"/>
    <property type="match status" value="1"/>
</dbReference>
<dbReference type="InterPro" id="IPR052567">
    <property type="entry name" value="OP_Dioxygenase"/>
</dbReference>
<dbReference type="Gene3D" id="1.10.3210.10">
    <property type="entry name" value="Hypothetical protein af1432"/>
    <property type="match status" value="1"/>
</dbReference>
<accession>I6R481</accession>
<dbReference type="AlphaFoldDB" id="I6R481"/>
<evidence type="ECO:0000313" key="2">
    <source>
        <dbReference type="EMBL" id="AFM38987.1"/>
    </source>
</evidence>
<dbReference type="SUPFAM" id="SSF109604">
    <property type="entry name" value="HD-domain/PDEase-like"/>
    <property type="match status" value="1"/>
</dbReference>
<dbReference type="PANTHER" id="PTHR40202:SF1">
    <property type="entry name" value="HD DOMAIN-CONTAINING PROTEIN"/>
    <property type="match status" value="1"/>
</dbReference>
<dbReference type="PANTHER" id="PTHR40202">
    <property type="match status" value="1"/>
</dbReference>
<feature type="domain" description="HD" evidence="1">
    <location>
        <begin position="42"/>
        <end position="119"/>
    </location>
</feature>
<evidence type="ECO:0000259" key="1">
    <source>
        <dbReference type="Pfam" id="PF01966"/>
    </source>
</evidence>
<dbReference type="CDD" id="cd00077">
    <property type="entry name" value="HDc"/>
    <property type="match status" value="1"/>
</dbReference>
<protein>
    <recommendedName>
        <fullName evidence="1">HD domain-containing protein</fullName>
    </recommendedName>
</protein>
<dbReference type="InterPro" id="IPR003607">
    <property type="entry name" value="HD/PDEase_dom"/>
</dbReference>